<evidence type="ECO:0000256" key="1">
    <source>
        <dbReference type="SAM" id="SignalP"/>
    </source>
</evidence>
<accession>A0A9P0LUF6</accession>
<feature type="chain" id="PRO_5040124991" evidence="1">
    <location>
        <begin position="25"/>
        <end position="86"/>
    </location>
</feature>
<sequence length="86" mass="9780">MKKVIVSALTVAVILLIFSDLVESQSTPLSFEDWYEKVFGKKYVTTTELAESFVPKGRCLACVRTCRSGFVRINGRCFRLFSDDFD</sequence>
<evidence type="ECO:0000313" key="2">
    <source>
        <dbReference type="EMBL" id="CAH2001125.1"/>
    </source>
</evidence>
<proteinExistence type="predicted"/>
<dbReference type="OrthoDB" id="10338138at2759"/>
<dbReference type="AlphaFoldDB" id="A0A9P0LUF6"/>
<dbReference type="EMBL" id="CAKOFQ010007437">
    <property type="protein sequence ID" value="CAH2001125.1"/>
    <property type="molecule type" value="Genomic_DNA"/>
</dbReference>
<evidence type="ECO:0000313" key="3">
    <source>
        <dbReference type="Proteomes" id="UP001152888"/>
    </source>
</evidence>
<keyword evidence="3" id="KW-1185">Reference proteome</keyword>
<protein>
    <submittedName>
        <fullName evidence="2">Uncharacterized protein</fullName>
    </submittedName>
</protein>
<reference evidence="2" key="1">
    <citation type="submission" date="2022-03" db="EMBL/GenBank/DDBJ databases">
        <authorList>
            <person name="Sayadi A."/>
        </authorList>
    </citation>
    <scope>NUCLEOTIDE SEQUENCE</scope>
</reference>
<organism evidence="2 3">
    <name type="scientific">Acanthoscelides obtectus</name>
    <name type="common">Bean weevil</name>
    <name type="synonym">Bruchus obtectus</name>
    <dbReference type="NCBI Taxonomy" id="200917"/>
    <lineage>
        <taxon>Eukaryota</taxon>
        <taxon>Metazoa</taxon>
        <taxon>Ecdysozoa</taxon>
        <taxon>Arthropoda</taxon>
        <taxon>Hexapoda</taxon>
        <taxon>Insecta</taxon>
        <taxon>Pterygota</taxon>
        <taxon>Neoptera</taxon>
        <taxon>Endopterygota</taxon>
        <taxon>Coleoptera</taxon>
        <taxon>Polyphaga</taxon>
        <taxon>Cucujiformia</taxon>
        <taxon>Chrysomeloidea</taxon>
        <taxon>Chrysomelidae</taxon>
        <taxon>Bruchinae</taxon>
        <taxon>Bruchini</taxon>
        <taxon>Acanthoscelides</taxon>
    </lineage>
</organism>
<dbReference type="Proteomes" id="UP001152888">
    <property type="component" value="Unassembled WGS sequence"/>
</dbReference>
<name>A0A9P0LUF6_ACAOB</name>
<keyword evidence="1" id="KW-0732">Signal</keyword>
<comment type="caution">
    <text evidence="2">The sequence shown here is derived from an EMBL/GenBank/DDBJ whole genome shotgun (WGS) entry which is preliminary data.</text>
</comment>
<feature type="signal peptide" evidence="1">
    <location>
        <begin position="1"/>
        <end position="24"/>
    </location>
</feature>
<gene>
    <name evidence="2" type="ORF">ACAOBT_LOCUS26012</name>
</gene>